<proteinExistence type="inferred from homology"/>
<feature type="transmembrane region" description="Helical" evidence="9">
    <location>
        <begin position="98"/>
        <end position="121"/>
    </location>
</feature>
<feature type="transmembrane region" description="Helical" evidence="9">
    <location>
        <begin position="6"/>
        <end position="28"/>
    </location>
</feature>
<evidence type="ECO:0000256" key="8">
    <source>
        <dbReference type="ARBA" id="ARBA00037998"/>
    </source>
</evidence>
<feature type="transmembrane region" description="Helical" evidence="9">
    <location>
        <begin position="141"/>
        <end position="165"/>
    </location>
</feature>
<protein>
    <submittedName>
        <fullName evidence="10">Branched-chain amino acid ABC transporter permease</fullName>
    </submittedName>
</protein>
<comment type="similarity">
    <text evidence="8">Belongs to the binding-protein-dependent transport system permease family. LivHM subfamily.</text>
</comment>
<dbReference type="CDD" id="cd06582">
    <property type="entry name" value="TM_PBP1_LivH_like"/>
    <property type="match status" value="1"/>
</dbReference>
<dbReference type="Proteomes" id="UP001431963">
    <property type="component" value="Unassembled WGS sequence"/>
</dbReference>
<feature type="transmembrane region" description="Helical" evidence="9">
    <location>
        <begin position="275"/>
        <end position="296"/>
    </location>
</feature>
<accession>A0ABU8BYN8</accession>
<keyword evidence="2" id="KW-0813">Transport</keyword>
<dbReference type="PANTHER" id="PTHR11795">
    <property type="entry name" value="BRANCHED-CHAIN AMINO ACID TRANSPORT SYSTEM PERMEASE PROTEIN LIVH"/>
    <property type="match status" value="1"/>
</dbReference>
<feature type="transmembrane region" description="Helical" evidence="9">
    <location>
        <begin position="68"/>
        <end position="89"/>
    </location>
</feature>
<dbReference type="InterPro" id="IPR052157">
    <property type="entry name" value="BCAA_transport_permease"/>
</dbReference>
<evidence type="ECO:0000256" key="9">
    <source>
        <dbReference type="SAM" id="Phobius"/>
    </source>
</evidence>
<evidence type="ECO:0000256" key="5">
    <source>
        <dbReference type="ARBA" id="ARBA00022970"/>
    </source>
</evidence>
<evidence type="ECO:0000256" key="4">
    <source>
        <dbReference type="ARBA" id="ARBA00022692"/>
    </source>
</evidence>
<gene>
    <name evidence="10" type="ORF">V6590_16840</name>
</gene>
<comment type="caution">
    <text evidence="10">The sequence shown here is derived from an EMBL/GenBank/DDBJ whole genome shotgun (WGS) entry which is preliminary data.</text>
</comment>
<dbReference type="EMBL" id="JBALHR010000013">
    <property type="protein sequence ID" value="MEH7829818.1"/>
    <property type="molecule type" value="Genomic_DNA"/>
</dbReference>
<name>A0ABU8BYN8_9RHOB</name>
<feature type="transmembrane region" description="Helical" evidence="9">
    <location>
        <begin position="40"/>
        <end position="62"/>
    </location>
</feature>
<evidence type="ECO:0000256" key="7">
    <source>
        <dbReference type="ARBA" id="ARBA00023136"/>
    </source>
</evidence>
<sequence>MSLQLLFDALALGGIYAIAALGIALIFGVMRLVNFAHGQFIACAVFALIVPSTDALAVLGLGALPAPVLVPLILLIGAGLAVAAEALVFRPMRNASPVALMVGSFALGVALQNLLLVLYGGRPKAVSLWAELGQPVQVGSASVPLLQLIVIAAVAVILAGLALMLRKSRLGLEMRAAAEDFTMARMLGVRSNRVISGAFALSGALAAVVALVLVAQTGVADVRMGGQIMLVAFIATVVGGMGSLSGAVAAGLGIGAASALLQAGLPADARPFRDAFLYGGVILVLLFRPQGLFAPVGAKPRV</sequence>
<comment type="subcellular location">
    <subcellularLocation>
        <location evidence="1">Cell membrane</location>
        <topology evidence="1">Multi-pass membrane protein</topology>
    </subcellularLocation>
</comment>
<evidence type="ECO:0000256" key="6">
    <source>
        <dbReference type="ARBA" id="ARBA00022989"/>
    </source>
</evidence>
<evidence type="ECO:0000313" key="10">
    <source>
        <dbReference type="EMBL" id="MEH7829818.1"/>
    </source>
</evidence>
<keyword evidence="5" id="KW-0029">Amino-acid transport</keyword>
<evidence type="ECO:0000256" key="3">
    <source>
        <dbReference type="ARBA" id="ARBA00022475"/>
    </source>
</evidence>
<keyword evidence="4 9" id="KW-0812">Transmembrane</keyword>
<dbReference type="PANTHER" id="PTHR11795:SF445">
    <property type="entry name" value="AMINO ACID ABC TRANSPORTER PERMEASE PROTEIN"/>
    <property type="match status" value="1"/>
</dbReference>
<organism evidence="10 11">
    <name type="scientific">Gemmobacter denitrificans</name>
    <dbReference type="NCBI Taxonomy" id="3123040"/>
    <lineage>
        <taxon>Bacteria</taxon>
        <taxon>Pseudomonadati</taxon>
        <taxon>Pseudomonadota</taxon>
        <taxon>Alphaproteobacteria</taxon>
        <taxon>Rhodobacterales</taxon>
        <taxon>Paracoccaceae</taxon>
        <taxon>Gemmobacter</taxon>
    </lineage>
</organism>
<keyword evidence="7 9" id="KW-0472">Membrane</keyword>
<dbReference type="Pfam" id="PF02653">
    <property type="entry name" value="BPD_transp_2"/>
    <property type="match status" value="1"/>
</dbReference>
<dbReference type="RefSeq" id="WP_335424846.1">
    <property type="nucleotide sequence ID" value="NZ_JBALHR010000013.1"/>
</dbReference>
<keyword evidence="11" id="KW-1185">Reference proteome</keyword>
<evidence type="ECO:0000256" key="2">
    <source>
        <dbReference type="ARBA" id="ARBA00022448"/>
    </source>
</evidence>
<keyword evidence="6 9" id="KW-1133">Transmembrane helix</keyword>
<dbReference type="InterPro" id="IPR001851">
    <property type="entry name" value="ABC_transp_permease"/>
</dbReference>
<feature type="transmembrane region" description="Helical" evidence="9">
    <location>
        <begin position="194"/>
        <end position="216"/>
    </location>
</feature>
<feature type="transmembrane region" description="Helical" evidence="9">
    <location>
        <begin position="228"/>
        <end position="254"/>
    </location>
</feature>
<reference evidence="10" key="1">
    <citation type="submission" date="2024-02" db="EMBL/GenBank/DDBJ databases">
        <title>Genome sequences of strain Gemmobacter sp. JM10B15.</title>
        <authorList>
            <person name="Zhang M."/>
        </authorList>
    </citation>
    <scope>NUCLEOTIDE SEQUENCE</scope>
    <source>
        <strain evidence="10">JM10B15</strain>
    </source>
</reference>
<evidence type="ECO:0000256" key="1">
    <source>
        <dbReference type="ARBA" id="ARBA00004651"/>
    </source>
</evidence>
<evidence type="ECO:0000313" key="11">
    <source>
        <dbReference type="Proteomes" id="UP001431963"/>
    </source>
</evidence>
<keyword evidence="3" id="KW-1003">Cell membrane</keyword>